<organism evidence="1 2">
    <name type="scientific">Chondrus crispus</name>
    <name type="common">Carrageen Irish moss</name>
    <name type="synonym">Polymorpha crispa</name>
    <dbReference type="NCBI Taxonomy" id="2769"/>
    <lineage>
        <taxon>Eukaryota</taxon>
        <taxon>Rhodophyta</taxon>
        <taxon>Florideophyceae</taxon>
        <taxon>Rhodymeniophycidae</taxon>
        <taxon>Gigartinales</taxon>
        <taxon>Gigartinaceae</taxon>
        <taxon>Chondrus</taxon>
    </lineage>
</organism>
<gene>
    <name evidence="1" type="ORF">CHC_T00002803001</name>
</gene>
<evidence type="ECO:0000313" key="1">
    <source>
        <dbReference type="EMBL" id="CDF34205.1"/>
    </source>
</evidence>
<reference evidence="2" key="1">
    <citation type="journal article" date="2013" name="Proc. Natl. Acad. Sci. U.S.A.">
        <title>Genome structure and metabolic features in the red seaweed Chondrus crispus shed light on evolution of the Archaeplastida.</title>
        <authorList>
            <person name="Collen J."/>
            <person name="Porcel B."/>
            <person name="Carre W."/>
            <person name="Ball S.G."/>
            <person name="Chaparro C."/>
            <person name="Tonon T."/>
            <person name="Barbeyron T."/>
            <person name="Michel G."/>
            <person name="Noel B."/>
            <person name="Valentin K."/>
            <person name="Elias M."/>
            <person name="Artiguenave F."/>
            <person name="Arun A."/>
            <person name="Aury J.M."/>
            <person name="Barbosa-Neto J.F."/>
            <person name="Bothwell J.H."/>
            <person name="Bouget F.Y."/>
            <person name="Brillet L."/>
            <person name="Cabello-Hurtado F."/>
            <person name="Capella-Gutierrez S."/>
            <person name="Charrier B."/>
            <person name="Cladiere L."/>
            <person name="Cock J.M."/>
            <person name="Coelho S.M."/>
            <person name="Colleoni C."/>
            <person name="Czjzek M."/>
            <person name="Da Silva C."/>
            <person name="Delage L."/>
            <person name="Denoeud F."/>
            <person name="Deschamps P."/>
            <person name="Dittami S.M."/>
            <person name="Gabaldon T."/>
            <person name="Gachon C.M."/>
            <person name="Groisillier A."/>
            <person name="Herve C."/>
            <person name="Jabbari K."/>
            <person name="Katinka M."/>
            <person name="Kloareg B."/>
            <person name="Kowalczyk N."/>
            <person name="Labadie K."/>
            <person name="Leblanc C."/>
            <person name="Lopez P.J."/>
            <person name="McLachlan D.H."/>
            <person name="Meslet-Cladiere L."/>
            <person name="Moustafa A."/>
            <person name="Nehr Z."/>
            <person name="Nyvall Collen P."/>
            <person name="Panaud O."/>
            <person name="Partensky F."/>
            <person name="Poulain J."/>
            <person name="Rensing S.A."/>
            <person name="Rousvoal S."/>
            <person name="Samson G."/>
            <person name="Symeonidi A."/>
            <person name="Weissenbach J."/>
            <person name="Zambounis A."/>
            <person name="Wincker P."/>
            <person name="Boyen C."/>
        </authorList>
    </citation>
    <scope>NUCLEOTIDE SEQUENCE [LARGE SCALE GENOMIC DNA]</scope>
    <source>
        <strain evidence="2">cv. Stackhouse</strain>
    </source>
</reference>
<proteinExistence type="predicted"/>
<dbReference type="AlphaFoldDB" id="R7Q9P9"/>
<name>R7Q9P9_CHOCR</name>
<sequence>MNLRKGGWHNAQILISFTRSLIRAQRNVR</sequence>
<dbReference type="EMBL" id="HG001677">
    <property type="protein sequence ID" value="CDF34205.1"/>
    <property type="molecule type" value="Genomic_DNA"/>
</dbReference>
<keyword evidence="2" id="KW-1185">Reference proteome</keyword>
<dbReference type="Proteomes" id="UP000012073">
    <property type="component" value="Unassembled WGS sequence"/>
</dbReference>
<accession>R7Q9P9</accession>
<evidence type="ECO:0000313" key="2">
    <source>
        <dbReference type="Proteomes" id="UP000012073"/>
    </source>
</evidence>
<dbReference type="KEGG" id="ccp:CHC_T00002803001"/>
<dbReference type="Gramene" id="CDF34205">
    <property type="protein sequence ID" value="CDF34205"/>
    <property type="gene ID" value="CHC_T00002803001"/>
</dbReference>
<dbReference type="GeneID" id="17321743"/>
<protein>
    <submittedName>
        <fullName evidence="1">Uncharacterized protein</fullName>
    </submittedName>
</protein>
<dbReference type="RefSeq" id="XP_005714024.1">
    <property type="nucleotide sequence ID" value="XM_005713967.1"/>
</dbReference>